<name>D0PPD8_9GAMA</name>
<dbReference type="GO" id="GO:0003677">
    <property type="term" value="F:DNA binding"/>
    <property type="evidence" value="ECO:0007669"/>
    <property type="project" value="UniProtKB-KW"/>
</dbReference>
<protein>
    <submittedName>
        <fullName evidence="7">Replication and transcription activator</fullName>
    </submittedName>
</protein>
<evidence type="ECO:0000256" key="3">
    <source>
        <dbReference type="ARBA" id="ARBA00023125"/>
    </source>
</evidence>
<dbReference type="GO" id="GO:0006355">
    <property type="term" value="P:regulation of DNA-templated transcription"/>
    <property type="evidence" value="ECO:0007669"/>
    <property type="project" value="InterPro"/>
</dbReference>
<evidence type="ECO:0000256" key="5">
    <source>
        <dbReference type="ARBA" id="ARBA00023163"/>
    </source>
</evidence>
<keyword evidence="2" id="KW-0805">Transcription regulation</keyword>
<keyword evidence="5" id="KW-0804">Transcription</keyword>
<keyword evidence="1" id="KW-0244">Early protein</keyword>
<feature type="compositionally biased region" description="Polar residues" evidence="6">
    <location>
        <begin position="372"/>
        <end position="395"/>
    </location>
</feature>
<evidence type="ECO:0000256" key="1">
    <source>
        <dbReference type="ARBA" id="ARBA00022518"/>
    </source>
</evidence>
<organism evidence="7">
    <name type="scientific">Wood mouse herpesvirus</name>
    <dbReference type="NCBI Taxonomy" id="432370"/>
    <lineage>
        <taxon>Viruses</taxon>
        <taxon>Duplodnaviria</taxon>
        <taxon>Heunggongvirae</taxon>
        <taxon>Peploviricota</taxon>
        <taxon>Herviviricetes</taxon>
        <taxon>Herpesvirales</taxon>
        <taxon>Orthoherpesviridae</taxon>
        <taxon>Gammaherpesvirinae</taxon>
        <taxon>Rhadinovirus</taxon>
        <taxon>Rhadinovirus muridgamma7</taxon>
        <taxon>Murid gammaherpesvirus 7</taxon>
    </lineage>
</organism>
<evidence type="ECO:0000256" key="6">
    <source>
        <dbReference type="SAM" id="MobiDB-lite"/>
    </source>
</evidence>
<accession>D0PPD8</accession>
<dbReference type="Pfam" id="PF03326">
    <property type="entry name" value="Herpes_TAF50"/>
    <property type="match status" value="1"/>
</dbReference>
<evidence type="ECO:0000256" key="4">
    <source>
        <dbReference type="ARBA" id="ARBA00023159"/>
    </source>
</evidence>
<feature type="region of interest" description="Disordered" evidence="6">
    <location>
        <begin position="343"/>
        <end position="399"/>
    </location>
</feature>
<keyword evidence="4" id="KW-0010">Activator</keyword>
<feature type="compositionally biased region" description="Low complexity" evidence="6">
    <location>
        <begin position="350"/>
        <end position="365"/>
    </location>
</feature>
<sequence>MASDSDSSSAEKDWHGSKQVYLSQLIGVSAETKEEFQQLVDLFICFLQHPEEGLNALQYVKNLELALRHLQANSLKHGPLSGLIFDLNFYNVWVMFRNQKVRFNAKVHNRHPCGYMSHHLIKYAIERVVYTTDRLFLMAPCSGIQLPQPLACSLFEILKDVRGKCTTAWRRLGAGRRHLMTFGRNVLDEFNAQKKSPGGVSRDVEAFLKICFPQMDLNKILIPIYQHAINIPPDCVPSCTIGDGNRKRAPHGSLYSKDISSQKFCIPDPLFASPTEPGLGELHRGNMAHLLQNPEEIINMDPLHNTTEACLYQMFSETITNPSKKRWLSSFNMVFSGLQPKSRTESTYEPLGPFSPISPGPSSAPEEFQFEFSPSPQTSPETSDQSYIPTPNSAMGRSFGYTDAVQPQQIPVNHTCGTKRARDCNEAENYYSDGSPNKKPTPHTSGHEEAYGFLAELLSSHRETPIQHIAQLGSTSAAPDVEPPGEHSVEKQDEACCNMFPEQIAQDTCTGSSEDAFIDDAIKEIFASLDSMANQDTVDSDVCSTLEPQSPAPPPSVPPITTLSLYDIYASILSPLDPNSLDS</sequence>
<dbReference type="InterPro" id="IPR004998">
    <property type="entry name" value="Herpes_TAF50"/>
</dbReference>
<evidence type="ECO:0000313" key="7">
    <source>
        <dbReference type="EMBL" id="ABO48429.1"/>
    </source>
</evidence>
<keyword evidence="3" id="KW-0238">DNA-binding</keyword>
<dbReference type="EMBL" id="EF495130">
    <property type="protein sequence ID" value="ABO48429.1"/>
    <property type="molecule type" value="Genomic_DNA"/>
</dbReference>
<reference evidence="7" key="2">
    <citation type="journal article" date="2010" name="J. Gen. Virol.">
        <title>Characterization of a novel wood mouse virus related to murid herpesvirus 4.</title>
        <authorList>
            <person name="Hughes D.J."/>
            <person name="Kipar A."/>
            <person name="Milligan S.G."/>
            <person name="Cunningham C."/>
            <person name="Sanders M."/>
            <person name="Quail M.A."/>
            <person name="Rajandream M.A."/>
            <person name="Efstathiou S."/>
            <person name="Bowden R.J."/>
            <person name="Chastel C."/>
            <person name="Bennett M."/>
            <person name="Sample J.T."/>
            <person name="Barrell B."/>
            <person name="Davison A.J."/>
            <person name="Stewart J.P."/>
        </authorList>
    </citation>
    <scope>NUCLEOTIDE SEQUENCE</scope>
    <source>
        <strain evidence="7">Brest/An711</strain>
    </source>
</reference>
<proteinExistence type="predicted"/>
<feature type="region of interest" description="Disordered" evidence="6">
    <location>
        <begin position="427"/>
        <end position="447"/>
    </location>
</feature>
<evidence type="ECO:0000256" key="2">
    <source>
        <dbReference type="ARBA" id="ARBA00023015"/>
    </source>
</evidence>
<reference evidence="7" key="1">
    <citation type="submission" date="2007-03" db="EMBL/GenBank/DDBJ databases">
        <title>Sequence characterization of a virus closely related to Murine gammaherpesvirus 68.</title>
        <authorList>
            <person name="Milligan S."/>
            <person name="Cunningham C."/>
            <person name="Efstathiou S."/>
            <person name="Chastel O."/>
            <person name="Davison A.J."/>
        </authorList>
    </citation>
    <scope>NUCLEOTIDE SEQUENCE</scope>
    <source>
        <strain evidence="7">Brest/An711</strain>
    </source>
</reference>